<dbReference type="EMBL" id="HBGZ01014506">
    <property type="protein sequence ID" value="CAD9601142.1"/>
    <property type="molecule type" value="Transcribed_RNA"/>
</dbReference>
<feature type="transmembrane region" description="Helical" evidence="10">
    <location>
        <begin position="294"/>
        <end position="314"/>
    </location>
</feature>
<evidence type="ECO:0000259" key="11">
    <source>
        <dbReference type="Pfam" id="PF10559"/>
    </source>
</evidence>
<evidence type="ECO:0000256" key="5">
    <source>
        <dbReference type="ARBA" id="ARBA00022927"/>
    </source>
</evidence>
<evidence type="ECO:0000256" key="7">
    <source>
        <dbReference type="ARBA" id="ARBA00023010"/>
    </source>
</evidence>
<keyword evidence="4 10" id="KW-0812">Transmembrane</keyword>
<keyword evidence="6 10" id="KW-1133">Transmembrane helix</keyword>
<gene>
    <name evidence="12" type="ORF">SMAR0320_LOCUS10376</name>
</gene>
<feature type="transmembrane region" description="Helical" evidence="10">
    <location>
        <begin position="125"/>
        <end position="144"/>
    </location>
</feature>
<proteinExistence type="inferred from homology"/>
<dbReference type="GO" id="GO:0016020">
    <property type="term" value="C:membrane"/>
    <property type="evidence" value="ECO:0007669"/>
    <property type="project" value="InterPro"/>
</dbReference>
<feature type="transmembrane region" description="Helical" evidence="10">
    <location>
        <begin position="425"/>
        <end position="444"/>
    </location>
</feature>
<keyword evidence="5" id="KW-0653">Protein transport</keyword>
<feature type="transmembrane region" description="Helical" evidence="10">
    <location>
        <begin position="374"/>
        <end position="392"/>
    </location>
</feature>
<feature type="transmembrane region" description="Helical" evidence="10">
    <location>
        <begin position="450"/>
        <end position="468"/>
    </location>
</feature>
<feature type="transmembrane region" description="Helical" evidence="10">
    <location>
        <begin position="156"/>
        <end position="176"/>
    </location>
</feature>
<evidence type="ECO:0000256" key="3">
    <source>
        <dbReference type="ARBA" id="ARBA00022448"/>
    </source>
</evidence>
<dbReference type="InterPro" id="IPR019561">
    <property type="entry name" value="Translocon_Sec61/SecY_plug_dom"/>
</dbReference>
<comment type="similarity">
    <text evidence="2 9">Belongs to the SecY/SEC61-alpha family.</text>
</comment>
<dbReference type="FunFam" id="1.10.3370.10:FF:000009">
    <property type="entry name" value="Pretranslocation protein, alpha subunit, putative"/>
    <property type="match status" value="1"/>
</dbReference>
<dbReference type="PROSITE" id="PS00756">
    <property type="entry name" value="SECY_2"/>
    <property type="match status" value="1"/>
</dbReference>
<dbReference type="AlphaFoldDB" id="A0A7S2LBK8"/>
<feature type="transmembrane region" description="Helical" evidence="10">
    <location>
        <begin position="84"/>
        <end position="105"/>
    </location>
</feature>
<dbReference type="SUPFAM" id="SSF103491">
    <property type="entry name" value="Preprotein translocase SecY subunit"/>
    <property type="match status" value="1"/>
</dbReference>
<evidence type="ECO:0000256" key="9">
    <source>
        <dbReference type="RuleBase" id="RU004349"/>
    </source>
</evidence>
<dbReference type="Pfam" id="PF00344">
    <property type="entry name" value="SecY"/>
    <property type="match status" value="1"/>
</dbReference>
<dbReference type="PIRSF" id="PIRSF004557">
    <property type="entry name" value="SecY"/>
    <property type="match status" value="1"/>
</dbReference>
<evidence type="ECO:0000256" key="2">
    <source>
        <dbReference type="ARBA" id="ARBA00005751"/>
    </source>
</evidence>
<dbReference type="PANTHER" id="PTHR10906">
    <property type="entry name" value="SECY/SEC61-ALPHA FAMILY MEMBER"/>
    <property type="match status" value="1"/>
</dbReference>
<evidence type="ECO:0000256" key="1">
    <source>
        <dbReference type="ARBA" id="ARBA00004127"/>
    </source>
</evidence>
<name>A0A7S2LBK8_9STRA</name>
<dbReference type="InterPro" id="IPR002208">
    <property type="entry name" value="SecY/SEC61-alpha"/>
</dbReference>
<feature type="transmembrane region" description="Helical" evidence="10">
    <location>
        <begin position="42"/>
        <end position="63"/>
    </location>
</feature>
<comment type="subcellular location">
    <subcellularLocation>
        <location evidence="1">Endomembrane system</location>
        <topology evidence="1">Multi-pass membrane protein</topology>
    </subcellularLocation>
</comment>
<keyword evidence="8 10" id="KW-0472">Membrane</keyword>
<keyword evidence="3" id="KW-0813">Transport</keyword>
<protein>
    <recommendedName>
        <fullName evidence="11">Translocon Sec61/SecY plug domain-containing protein</fullName>
    </recommendedName>
</protein>
<dbReference type="InterPro" id="IPR030659">
    <property type="entry name" value="SecY_CS"/>
</dbReference>
<keyword evidence="7" id="KW-0811">Translocation</keyword>
<feature type="transmembrane region" description="Helical" evidence="10">
    <location>
        <begin position="256"/>
        <end position="274"/>
    </location>
</feature>
<accession>A0A7S2LBK8</accession>
<dbReference type="InterPro" id="IPR023201">
    <property type="entry name" value="SecY_dom_sf"/>
</dbReference>
<evidence type="ECO:0000313" key="12">
    <source>
        <dbReference type="EMBL" id="CAD9601142.1"/>
    </source>
</evidence>
<sequence>MLLGANTITTTTMKLIQLLRPILRFIPEVEKPTQKVPFSEKITWTVCALLVYVVCSNIPLYGIQRAQTSDPFYWMRVILASNRGTLMELGVSPLMTTGMAMQLLAGAKILDVDLKSKEDRVLFTAAQKLVGLLVTLVQATLYVVSGMYGDVASIGAGNAILIVAQLTFAGVILLMLDELLQKGYGLGSGISLFIASHISETIVWKAFSPTTINTGRGTEFEGAVLAFFHLMVVRSNKLQAIREALYRQNLPNLTNLAATLLIFALCIYMQGWRVMLAVKSQRARGAEQKYPIKLFYTSNMPIILQTAFVSNLYFMSQMFYNQAPNSPFVKLFGDWSPSTLETGAVTNTVPVGGLAYYVSPPATFAAMLQDPFHALFYLMFTLTACAIFARTWTEVSGSSVRDVARHFRENQIVMKGHRETATARILGRYIPIAAALGGICIGLLTVVADYMGAIGSGTGILLTVTIIFEFQEAFMKENAAMMGKSSIMM</sequence>
<evidence type="ECO:0000256" key="4">
    <source>
        <dbReference type="ARBA" id="ARBA00022692"/>
    </source>
</evidence>
<reference evidence="12" key="1">
    <citation type="submission" date="2021-01" db="EMBL/GenBank/DDBJ databases">
        <authorList>
            <person name="Corre E."/>
            <person name="Pelletier E."/>
            <person name="Niang G."/>
            <person name="Scheremetjew M."/>
            <person name="Finn R."/>
            <person name="Kale V."/>
            <person name="Holt S."/>
            <person name="Cochrane G."/>
            <person name="Meng A."/>
            <person name="Brown T."/>
            <person name="Cohen L."/>
        </authorList>
    </citation>
    <scope>NUCLEOTIDE SEQUENCE</scope>
    <source>
        <strain evidence="12">SM1012Den-03</strain>
    </source>
</reference>
<dbReference type="Pfam" id="PF10559">
    <property type="entry name" value="Plug_translocon"/>
    <property type="match status" value="1"/>
</dbReference>
<evidence type="ECO:0000256" key="8">
    <source>
        <dbReference type="ARBA" id="ARBA00023136"/>
    </source>
</evidence>
<dbReference type="NCBIfam" id="NF006341">
    <property type="entry name" value="PRK08568.1-5"/>
    <property type="match status" value="1"/>
</dbReference>
<evidence type="ECO:0000256" key="10">
    <source>
        <dbReference type="SAM" id="Phobius"/>
    </source>
</evidence>
<dbReference type="GO" id="GO:0012505">
    <property type="term" value="C:endomembrane system"/>
    <property type="evidence" value="ECO:0007669"/>
    <property type="project" value="UniProtKB-SubCell"/>
</dbReference>
<dbReference type="GO" id="GO:0015031">
    <property type="term" value="P:protein transport"/>
    <property type="evidence" value="ECO:0007669"/>
    <property type="project" value="UniProtKB-KW"/>
</dbReference>
<feature type="domain" description="Translocon Sec61/SecY plug" evidence="11">
    <location>
        <begin position="50"/>
        <end position="84"/>
    </location>
</feature>
<evidence type="ECO:0000256" key="6">
    <source>
        <dbReference type="ARBA" id="ARBA00022989"/>
    </source>
</evidence>
<dbReference type="Gene3D" id="1.10.3370.10">
    <property type="entry name" value="SecY subunit domain"/>
    <property type="match status" value="1"/>
</dbReference>
<dbReference type="NCBIfam" id="TIGR00967">
    <property type="entry name" value="3a0501s007"/>
    <property type="match status" value="1"/>
</dbReference>
<organism evidence="12">
    <name type="scientific">Skeletonema marinoi</name>
    <dbReference type="NCBI Taxonomy" id="267567"/>
    <lineage>
        <taxon>Eukaryota</taxon>
        <taxon>Sar</taxon>
        <taxon>Stramenopiles</taxon>
        <taxon>Ochrophyta</taxon>
        <taxon>Bacillariophyta</taxon>
        <taxon>Coscinodiscophyceae</taxon>
        <taxon>Thalassiosirophycidae</taxon>
        <taxon>Thalassiosirales</taxon>
        <taxon>Skeletonemataceae</taxon>
        <taxon>Skeletonema</taxon>
        <taxon>Skeletonema marinoi-dohrnii complex</taxon>
    </lineage>
</organism>